<dbReference type="PANTHER" id="PTHR44068">
    <property type="entry name" value="ZGC:194242"/>
    <property type="match status" value="1"/>
</dbReference>
<comment type="pathway">
    <text evidence="6">Steroid metabolism.</text>
</comment>
<dbReference type="Proteomes" id="UP000030641">
    <property type="component" value="Unassembled WGS sequence"/>
</dbReference>
<proteinExistence type="inferred from homology"/>
<dbReference type="EC" id="2.1.1.-" evidence="6"/>
<keyword evidence="3 5" id="KW-0949">S-adenosyl-L-methionine</keyword>
<dbReference type="InterPro" id="IPR030384">
    <property type="entry name" value="MeTrfase_SMT"/>
</dbReference>
<sequence>MAITSVPASEQEFAILMHGKSATERNAFISMLRKDGQAHRLVTDEYVQRWSEDNDEARKSRQDSYMSLVNNYYDLATDLYCEGWGESFHLCRFAPKESLVQALARHEHYLAHMIGIKEGHTVLDVGCGIGGPARAIATFTGCSIVGVNNNGYQIERATALTAKRNLSEKVSFVRNNFMDLSFPDNTFDAVYAIEATCHAPVLEGVYAQMFRVAKPGAVVGVYEWVMTDHYDEDNSEHRAIRHGIERGNGISNMVTRKEAEKAFLKAGFTMLHDEDLAERKDARPWYAPLSGNINYATGIWDFLGALRMTKAGRFVMESLLSSLEMVRLAPSGTAETAKELSVGADALVAGGKKALFTPMYLMVGRKPLQ</sequence>
<dbReference type="SUPFAM" id="SSF53335">
    <property type="entry name" value="S-adenosyl-L-methionine-dependent methyltransferases"/>
    <property type="match status" value="1"/>
</dbReference>
<dbReference type="EMBL" id="KL584751">
    <property type="protein sequence ID" value="KEQ98956.1"/>
    <property type="molecule type" value="Genomic_DNA"/>
</dbReference>
<keyword evidence="6" id="KW-0753">Steroid metabolism</keyword>
<dbReference type="OMA" id="NGIATMM"/>
<dbReference type="InterPro" id="IPR013705">
    <property type="entry name" value="Sterol_MeTrfase_C"/>
</dbReference>
<dbReference type="PANTHER" id="PTHR44068:SF1">
    <property type="entry name" value="HYPOTHETICAL LOC100005854"/>
    <property type="match status" value="1"/>
</dbReference>
<dbReference type="GO" id="GO:0006696">
    <property type="term" value="P:ergosterol biosynthetic process"/>
    <property type="evidence" value="ECO:0007669"/>
    <property type="project" value="TreeGrafter"/>
</dbReference>
<evidence type="ECO:0000313" key="8">
    <source>
        <dbReference type="EMBL" id="KEQ98956.1"/>
    </source>
</evidence>
<dbReference type="RefSeq" id="XP_013347340.1">
    <property type="nucleotide sequence ID" value="XM_013491886.1"/>
</dbReference>
<keyword evidence="6" id="KW-0756">Sterol biosynthesis</keyword>
<keyword evidence="1 5" id="KW-0489">Methyltransferase</keyword>
<dbReference type="CDD" id="cd02440">
    <property type="entry name" value="AdoMet_MTases"/>
    <property type="match status" value="1"/>
</dbReference>
<feature type="domain" description="SAM-dependent methyltransferase Erg6/SMT-type" evidence="7">
    <location>
        <begin position="72"/>
        <end position="367"/>
    </location>
</feature>
<dbReference type="PROSITE" id="PS51685">
    <property type="entry name" value="SAM_MT_ERG6_SMT"/>
    <property type="match status" value="1"/>
</dbReference>
<dbReference type="AlphaFoldDB" id="A0A074ZKG0"/>
<dbReference type="InterPro" id="IPR029063">
    <property type="entry name" value="SAM-dependent_MTases_sf"/>
</dbReference>
<dbReference type="Gene3D" id="3.40.50.150">
    <property type="entry name" value="Vaccinia Virus protein VP39"/>
    <property type="match status" value="1"/>
</dbReference>
<dbReference type="GO" id="GO:0032259">
    <property type="term" value="P:methylation"/>
    <property type="evidence" value="ECO:0007669"/>
    <property type="project" value="UniProtKB-KW"/>
</dbReference>
<name>A0A074ZKG0_AURSE</name>
<evidence type="ECO:0000256" key="3">
    <source>
        <dbReference type="ARBA" id="ARBA00022691"/>
    </source>
</evidence>
<dbReference type="InterPro" id="IPR013216">
    <property type="entry name" value="Methyltransf_11"/>
</dbReference>
<dbReference type="GeneID" id="25363186"/>
<reference evidence="8 9" key="1">
    <citation type="journal article" date="2014" name="BMC Genomics">
        <title>Genome sequencing of four Aureobasidium pullulans varieties: biotechnological potential, stress tolerance, and description of new species.</title>
        <authorList>
            <person name="Gostin Ar C."/>
            <person name="Ohm R.A."/>
            <person name="Kogej T."/>
            <person name="Sonjak S."/>
            <person name="Turk M."/>
            <person name="Zajc J."/>
            <person name="Zalar P."/>
            <person name="Grube M."/>
            <person name="Sun H."/>
            <person name="Han J."/>
            <person name="Sharma A."/>
            <person name="Chiniquy J."/>
            <person name="Ngan C.Y."/>
            <person name="Lipzen A."/>
            <person name="Barry K."/>
            <person name="Grigoriev I.V."/>
            <person name="Gunde-Cimerman N."/>
        </authorList>
    </citation>
    <scope>NUCLEOTIDE SEQUENCE [LARGE SCALE GENOMIC DNA]</scope>
    <source>
        <strain evidence="8 9">EXF-2481</strain>
    </source>
</reference>
<keyword evidence="6" id="KW-0443">Lipid metabolism</keyword>
<keyword evidence="6" id="KW-0444">Lipid biosynthesis</keyword>
<comment type="function">
    <text evidence="6">Catalyzes the transfer of methyl groups from S-adenosyl-methionine to the C-24 of sterols.</text>
</comment>
<evidence type="ECO:0000256" key="6">
    <source>
        <dbReference type="RuleBase" id="RU362025"/>
    </source>
</evidence>
<dbReference type="STRING" id="1043005.A0A074ZKG0"/>
<keyword evidence="9" id="KW-1185">Reference proteome</keyword>
<dbReference type="Pfam" id="PF08241">
    <property type="entry name" value="Methyltransf_11"/>
    <property type="match status" value="1"/>
</dbReference>
<dbReference type="OrthoDB" id="540004at2759"/>
<dbReference type="HOGENOM" id="CLU_039068_5_3_1"/>
<keyword evidence="6" id="KW-0752">Steroid biosynthesis</keyword>
<evidence type="ECO:0000256" key="4">
    <source>
        <dbReference type="ARBA" id="ARBA00038188"/>
    </source>
</evidence>
<dbReference type="InterPro" id="IPR050447">
    <property type="entry name" value="Erg6_SMT_methyltransf"/>
</dbReference>
<accession>A0A074ZKG0</accession>
<keyword evidence="6" id="KW-1207">Sterol metabolism</keyword>
<evidence type="ECO:0000259" key="7">
    <source>
        <dbReference type="PROSITE" id="PS51685"/>
    </source>
</evidence>
<evidence type="ECO:0000256" key="2">
    <source>
        <dbReference type="ARBA" id="ARBA00022679"/>
    </source>
</evidence>
<organism evidence="8 9">
    <name type="scientific">Aureobasidium subglaciale (strain EXF-2481)</name>
    <name type="common">Aureobasidium pullulans var. subglaciale</name>
    <dbReference type="NCBI Taxonomy" id="1043005"/>
    <lineage>
        <taxon>Eukaryota</taxon>
        <taxon>Fungi</taxon>
        <taxon>Dikarya</taxon>
        <taxon>Ascomycota</taxon>
        <taxon>Pezizomycotina</taxon>
        <taxon>Dothideomycetes</taxon>
        <taxon>Dothideomycetidae</taxon>
        <taxon>Dothideales</taxon>
        <taxon>Saccotheciaceae</taxon>
        <taxon>Aureobasidium</taxon>
    </lineage>
</organism>
<evidence type="ECO:0000256" key="5">
    <source>
        <dbReference type="PROSITE-ProRule" id="PRU01022"/>
    </source>
</evidence>
<dbReference type="InParanoid" id="A0A074ZKG0"/>
<gene>
    <name evidence="8" type="ORF">AUEXF2481DRAFT_26192</name>
</gene>
<dbReference type="Pfam" id="PF08498">
    <property type="entry name" value="Sterol_MT_C"/>
    <property type="match status" value="1"/>
</dbReference>
<comment type="similarity">
    <text evidence="4 5 6">Belongs to the class I-like SAM-binding methyltransferase superfamily. Erg6/SMT family.</text>
</comment>
<keyword evidence="2 5" id="KW-0808">Transferase</keyword>
<dbReference type="GO" id="GO:0003838">
    <property type="term" value="F:sterol 24-C-methyltransferase activity"/>
    <property type="evidence" value="ECO:0007669"/>
    <property type="project" value="TreeGrafter"/>
</dbReference>
<protein>
    <recommendedName>
        <fullName evidence="6">Sterol 24-C-methyltransferase</fullName>
        <ecNumber evidence="6">2.1.1.-</ecNumber>
    </recommendedName>
    <alternativeName>
        <fullName evidence="6">Delta(24)-sterol C-methyltransferase</fullName>
    </alternativeName>
</protein>
<evidence type="ECO:0000256" key="1">
    <source>
        <dbReference type="ARBA" id="ARBA00022603"/>
    </source>
</evidence>
<dbReference type="GO" id="GO:0005783">
    <property type="term" value="C:endoplasmic reticulum"/>
    <property type="evidence" value="ECO:0007669"/>
    <property type="project" value="TreeGrafter"/>
</dbReference>
<evidence type="ECO:0000313" key="9">
    <source>
        <dbReference type="Proteomes" id="UP000030641"/>
    </source>
</evidence>